<protein>
    <recommendedName>
        <fullName evidence="4">DUF5313 domain-containing protein</fullName>
    </recommendedName>
</protein>
<name>A0A1G7M3X7_9ACTN</name>
<organism evidence="2 3">
    <name type="scientific">Klenkia brasiliensis</name>
    <dbReference type="NCBI Taxonomy" id="333142"/>
    <lineage>
        <taxon>Bacteria</taxon>
        <taxon>Bacillati</taxon>
        <taxon>Actinomycetota</taxon>
        <taxon>Actinomycetes</taxon>
        <taxon>Geodermatophilales</taxon>
        <taxon>Geodermatophilaceae</taxon>
        <taxon>Klenkia</taxon>
    </lineage>
</organism>
<dbReference type="InterPro" id="IPR035197">
    <property type="entry name" value="DUF5313"/>
</dbReference>
<gene>
    <name evidence="2" type="ORF">SAMN05660324_0492</name>
</gene>
<evidence type="ECO:0008006" key="4">
    <source>
        <dbReference type="Google" id="ProtNLM"/>
    </source>
</evidence>
<feature type="compositionally biased region" description="Basic and acidic residues" evidence="1">
    <location>
        <begin position="125"/>
        <end position="144"/>
    </location>
</feature>
<dbReference type="AlphaFoldDB" id="A0A1G7M3X7"/>
<feature type="region of interest" description="Disordered" evidence="1">
    <location>
        <begin position="1"/>
        <end position="22"/>
    </location>
</feature>
<evidence type="ECO:0000256" key="1">
    <source>
        <dbReference type="SAM" id="MobiDB-lite"/>
    </source>
</evidence>
<dbReference type="Pfam" id="PF17240">
    <property type="entry name" value="DUF5313"/>
    <property type="match status" value="1"/>
</dbReference>
<evidence type="ECO:0000313" key="3">
    <source>
        <dbReference type="Proteomes" id="UP000198863"/>
    </source>
</evidence>
<dbReference type="EMBL" id="FNCF01000001">
    <property type="protein sequence ID" value="SDF56487.1"/>
    <property type="molecule type" value="Genomic_DNA"/>
</dbReference>
<feature type="region of interest" description="Disordered" evidence="1">
    <location>
        <begin position="115"/>
        <end position="151"/>
    </location>
</feature>
<keyword evidence="3" id="KW-1185">Reference proteome</keyword>
<accession>A0A1G7M3X7</accession>
<dbReference type="Proteomes" id="UP000198863">
    <property type="component" value="Unassembled WGS sequence"/>
</dbReference>
<proteinExistence type="predicted"/>
<evidence type="ECO:0000313" key="2">
    <source>
        <dbReference type="EMBL" id="SDF56487.1"/>
    </source>
</evidence>
<reference evidence="3" key="1">
    <citation type="submission" date="2016-10" db="EMBL/GenBank/DDBJ databases">
        <authorList>
            <person name="Varghese N."/>
            <person name="Submissions S."/>
        </authorList>
    </citation>
    <scope>NUCLEOTIDE SEQUENCE [LARGE SCALE GENOMIC DNA]</scope>
    <source>
        <strain evidence="3">DSM 44526</strain>
    </source>
</reference>
<sequence>MPRPAGGQRAPSGLSSEDVATRSRPTPVQWLWYALGGGLPPACRDWVLADTTGPGWVRRHLTRALVQLSPVLLVCLLAVPVPLVYRLSACLGGVLLGLMFSAAYMTETSEHRAVKAGWPPGTTRRVREQRAEREALERGARYRQDGAGSFD</sequence>